<keyword evidence="3" id="KW-0547">Nucleotide-binding</keyword>
<evidence type="ECO:0000256" key="1">
    <source>
        <dbReference type="SAM" id="MobiDB-lite"/>
    </source>
</evidence>
<dbReference type="Proteomes" id="UP000195877">
    <property type="component" value="Plasmid pPD885-27"/>
</dbReference>
<dbReference type="AlphaFoldDB" id="A0A1Y6HRE2"/>
<geneLocation type="plasmid" evidence="5">
    <name>ppd5205.21</name>
</geneLocation>
<dbReference type="EMBL" id="LT853884">
    <property type="protein sequence ID" value="SMR01315.1"/>
    <property type="molecule type" value="Genomic_DNA"/>
</dbReference>
<feature type="compositionally biased region" description="Basic and acidic residues" evidence="1">
    <location>
        <begin position="516"/>
        <end position="525"/>
    </location>
</feature>
<dbReference type="Proteomes" id="UP000195953">
    <property type="component" value="Plasmid pPD5205-21"/>
</dbReference>
<dbReference type="GeneID" id="61896296"/>
<dbReference type="Pfam" id="PF13604">
    <property type="entry name" value="AAA_30"/>
    <property type="match status" value="1"/>
</dbReference>
<feature type="region of interest" description="Disordered" evidence="1">
    <location>
        <begin position="471"/>
        <end position="550"/>
    </location>
</feature>
<evidence type="ECO:0000313" key="2">
    <source>
        <dbReference type="EMBL" id="SMR01315.1"/>
    </source>
</evidence>
<gene>
    <name evidence="3" type="primary">recD2</name>
    <name evidence="2" type="synonym">recD2_3</name>
    <name evidence="3" type="ORF">PD5205_04123</name>
    <name evidence="2" type="ORF">PD885_04134</name>
</gene>
<dbReference type="GO" id="GO:0003678">
    <property type="term" value="F:DNA helicase activity"/>
    <property type="evidence" value="ECO:0007669"/>
    <property type="project" value="UniProtKB-EC"/>
</dbReference>
<evidence type="ECO:0000313" key="3">
    <source>
        <dbReference type="EMBL" id="SMR06064.1"/>
    </source>
</evidence>
<dbReference type="Gene3D" id="3.40.50.300">
    <property type="entry name" value="P-loop containing nucleotide triphosphate hydrolases"/>
    <property type="match status" value="2"/>
</dbReference>
<accession>A0A1Y6HRE2</accession>
<dbReference type="EC" id="3.6.4.12" evidence="3"/>
<dbReference type="eggNOG" id="COG0507">
    <property type="taxonomic scope" value="Bacteria"/>
</dbReference>
<keyword evidence="4" id="KW-1185">Reference proteome</keyword>
<dbReference type="CDD" id="cd18809">
    <property type="entry name" value="SF1_C_RecD"/>
    <property type="match status" value="1"/>
</dbReference>
<sequence length="550" mass="59706">MQTGSGIESRTLASLEYGWKEGRDPLTNRDVLVIDEAGMVGSRQLDRVLKHADQAGAKVVLLGDDKQLSAIEAGAGFRAITERTGATEITEIRRQRDSWAREASAEFARGDVRTALDAYHERGNVRMVESRDDAKAAVAADYLADRQRGGSAIVLAHSNNDVAGLNQAIRSARAEAGELGPSAEIETSRGKRDFAQGDRLLFLKNDRHLDVKNGTLGTVQKAEDGRLSVRLDNGREVGFSAKDYEHIDHGYAVTVHKSQGVTVDRSYVLATPGMDRSLAYVGMTRHRDSATLYAGADDFTERQSGRLVEHGAAPYEHDPQNGQSYFARLETNTGKQHTLWGVDLERAIADRGAKIGDRISFEHVGSETVHLPDGEAVERNSWCVRDGSELVYEKLARQLSRARPKESTLDFAERHGVEVDEGIWTVSKLDPAKAKALAESLAQRPAAAAQGAASKEAGKTSFERLDGAEKVATAASARQEPPAPVKSRTQEIMQARQQAAFAKLKERAAPGAGESSKPDPDERRRQAAKIVTEAAQRSAEKAGKPIGEQA</sequence>
<organism evidence="3 5">
    <name type="scientific">Xanthomonas fragariae</name>
    <dbReference type="NCBI Taxonomy" id="48664"/>
    <lineage>
        <taxon>Bacteria</taxon>
        <taxon>Pseudomonadati</taxon>
        <taxon>Pseudomonadota</taxon>
        <taxon>Gammaproteobacteria</taxon>
        <taxon>Lysobacterales</taxon>
        <taxon>Lysobacteraceae</taxon>
        <taxon>Xanthomonas</taxon>
    </lineage>
</organism>
<dbReference type="GO" id="GO:0016787">
    <property type="term" value="F:hydrolase activity"/>
    <property type="evidence" value="ECO:0007669"/>
    <property type="project" value="UniProtKB-KW"/>
</dbReference>
<proteinExistence type="predicted"/>
<keyword evidence="3" id="KW-0347">Helicase</keyword>
<geneLocation type="plasmid" evidence="2">
    <name>pPD885-27</name>
</geneLocation>
<keyword evidence="2" id="KW-0614">Plasmid</keyword>
<reference evidence="2 4" key="2">
    <citation type="submission" date="2017-05" db="EMBL/GenBank/DDBJ databases">
        <authorList>
            <person name="Blom J."/>
        </authorList>
    </citation>
    <scope>NUCLEOTIDE SEQUENCE [LARGE SCALE GENOMIC DNA]</scope>
    <source>
        <strain evidence="2">PD885</strain>
        <plasmid evidence="4">ppd885-27</plasmid>
        <plasmid evidence="2">pPD885-27</plasmid>
    </source>
</reference>
<keyword evidence="3" id="KW-0378">Hydrolase</keyword>
<keyword evidence="3" id="KW-0067">ATP-binding</keyword>
<geneLocation type="plasmid" evidence="4">
    <name>ppd885-27</name>
</geneLocation>
<dbReference type="SUPFAM" id="SSF52540">
    <property type="entry name" value="P-loop containing nucleoside triphosphate hydrolases"/>
    <property type="match status" value="1"/>
</dbReference>
<dbReference type="InterPro" id="IPR027417">
    <property type="entry name" value="P-loop_NTPase"/>
</dbReference>
<evidence type="ECO:0000313" key="4">
    <source>
        <dbReference type="Proteomes" id="UP000195877"/>
    </source>
</evidence>
<evidence type="ECO:0000313" key="5">
    <source>
        <dbReference type="Proteomes" id="UP000195953"/>
    </source>
</evidence>
<reference evidence="3 5" key="1">
    <citation type="submission" date="2017-05" db="EMBL/GenBank/DDBJ databases">
        <authorList>
            <person name="Song R."/>
            <person name="Chenine A.L."/>
            <person name="Ruprecht R.M."/>
        </authorList>
    </citation>
    <scope>NUCLEOTIDE SEQUENCE [LARGE SCALE GENOMIC DNA]</scope>
    <source>
        <strain evidence="3">PD5205</strain>
        <plasmid evidence="5">ppd5205.21</plasmid>
    </source>
</reference>
<name>A0A1Y6HRE2_9XANT</name>
<protein>
    <submittedName>
        <fullName evidence="3">ATP-dependent RecD-like DNA helicase</fullName>
        <ecNumber evidence="3">3.6.4.12</ecNumber>
    </submittedName>
</protein>
<dbReference type="RefSeq" id="WP_231892771.1">
    <property type="nucleotide sequence ID" value="NZ_CP016832.1"/>
</dbReference>
<dbReference type="EMBL" id="LT853887">
    <property type="protein sequence ID" value="SMR06064.1"/>
    <property type="molecule type" value="Genomic_DNA"/>
</dbReference>